<keyword evidence="10" id="KW-0573">Peptidoglycan synthesis</keyword>
<feature type="active site" evidence="13">
    <location>
        <position position="117"/>
    </location>
</feature>
<dbReference type="PROSITE" id="PS51257">
    <property type="entry name" value="PROKAR_LIPOPROTEIN"/>
    <property type="match status" value="1"/>
</dbReference>
<dbReference type="AlphaFoldDB" id="A0A923NH51"/>
<evidence type="ECO:0000256" key="1">
    <source>
        <dbReference type="ARBA" id="ARBA00003217"/>
    </source>
</evidence>
<evidence type="ECO:0000256" key="17">
    <source>
        <dbReference type="SAM" id="Phobius"/>
    </source>
</evidence>
<accession>A0A923NH51</accession>
<dbReference type="InterPro" id="IPR015956">
    <property type="entry name" value="Peniciliin-bd_prot_C_sf"/>
</dbReference>
<dbReference type="InterPro" id="IPR012907">
    <property type="entry name" value="Peptidase_S11_C"/>
</dbReference>
<evidence type="ECO:0000256" key="3">
    <source>
        <dbReference type="ARBA" id="ARBA00007164"/>
    </source>
</evidence>
<comment type="catalytic activity">
    <reaction evidence="12">
        <text>Preferential cleavage: (Ac)2-L-Lys-D-Ala-|-D-Ala. Also transpeptidation of peptidyl-alanyl moieties that are N-acyl substituents of D-alanine.</text>
        <dbReference type="EC" id="3.4.16.4"/>
    </reaction>
</comment>
<feature type="binding site" evidence="14">
    <location>
        <position position="257"/>
    </location>
    <ligand>
        <name>substrate</name>
    </ligand>
</feature>
<evidence type="ECO:0000256" key="4">
    <source>
        <dbReference type="ARBA" id="ARBA00012448"/>
    </source>
</evidence>
<comment type="similarity">
    <text evidence="3 15">Belongs to the peptidase S11 family.</text>
</comment>
<proteinExistence type="inferred from homology"/>
<feature type="active site" description="Proton acceptor" evidence="13">
    <location>
        <position position="66"/>
    </location>
</feature>
<keyword evidence="17" id="KW-1133">Transmembrane helix</keyword>
<evidence type="ECO:0000256" key="15">
    <source>
        <dbReference type="RuleBase" id="RU004016"/>
    </source>
</evidence>
<evidence type="ECO:0000256" key="5">
    <source>
        <dbReference type="ARBA" id="ARBA00022645"/>
    </source>
</evidence>
<dbReference type="SUPFAM" id="SSF69189">
    <property type="entry name" value="Penicillin-binding protein associated domain"/>
    <property type="match status" value="1"/>
</dbReference>
<dbReference type="PRINTS" id="PR00725">
    <property type="entry name" value="DADACBPTASE1"/>
</dbReference>
<dbReference type="GO" id="GO:0009252">
    <property type="term" value="P:peptidoglycan biosynthetic process"/>
    <property type="evidence" value="ECO:0007669"/>
    <property type="project" value="UniProtKB-KW"/>
</dbReference>
<dbReference type="SMART" id="SM00936">
    <property type="entry name" value="PBP5_C"/>
    <property type="match status" value="1"/>
</dbReference>
<protein>
    <recommendedName>
        <fullName evidence="4">serine-type D-Ala-D-Ala carboxypeptidase</fullName>
        <ecNumber evidence="4">3.4.16.4</ecNumber>
    </recommendedName>
</protein>
<dbReference type="PANTHER" id="PTHR21581:SF6">
    <property type="entry name" value="TRAFFICKING PROTEIN PARTICLE COMPLEX SUBUNIT 12"/>
    <property type="match status" value="1"/>
</dbReference>
<keyword evidence="17" id="KW-0812">Transmembrane</keyword>
<dbReference type="GO" id="GO:0006508">
    <property type="term" value="P:proteolysis"/>
    <property type="evidence" value="ECO:0007669"/>
    <property type="project" value="UniProtKB-KW"/>
</dbReference>
<dbReference type="InterPro" id="IPR037167">
    <property type="entry name" value="Peptidase_S11_C_sf"/>
</dbReference>
<organism evidence="20 21">
    <name type="scientific">Zhenpiania hominis</name>
    <dbReference type="NCBI Taxonomy" id="2763644"/>
    <lineage>
        <taxon>Bacteria</taxon>
        <taxon>Bacillati</taxon>
        <taxon>Bacillota</taxon>
        <taxon>Clostridia</taxon>
        <taxon>Peptostreptococcales</taxon>
        <taxon>Anaerovoracaceae</taxon>
        <taxon>Zhenpiania</taxon>
    </lineage>
</organism>
<reference evidence="20" key="1">
    <citation type="submission" date="2020-08" db="EMBL/GenBank/DDBJ databases">
        <title>Genome public.</title>
        <authorList>
            <person name="Liu C."/>
            <person name="Sun Q."/>
        </authorList>
    </citation>
    <scope>NUCLEOTIDE SEQUENCE</scope>
    <source>
        <strain evidence="20">BX12</strain>
    </source>
</reference>
<keyword evidence="5 20" id="KW-0121">Carboxypeptidase</keyword>
<evidence type="ECO:0000256" key="11">
    <source>
        <dbReference type="ARBA" id="ARBA00023316"/>
    </source>
</evidence>
<feature type="compositionally biased region" description="Low complexity" evidence="16">
    <location>
        <begin position="446"/>
        <end position="465"/>
    </location>
</feature>
<evidence type="ECO:0000256" key="18">
    <source>
        <dbReference type="SAM" id="SignalP"/>
    </source>
</evidence>
<name>A0A923NH51_9FIRM</name>
<dbReference type="EMBL" id="JACRYT010000002">
    <property type="protein sequence ID" value="MBC6678933.1"/>
    <property type="molecule type" value="Genomic_DNA"/>
</dbReference>
<evidence type="ECO:0000313" key="21">
    <source>
        <dbReference type="Proteomes" id="UP000602647"/>
    </source>
</evidence>
<dbReference type="Pfam" id="PF07943">
    <property type="entry name" value="PBP5_C"/>
    <property type="match status" value="1"/>
</dbReference>
<evidence type="ECO:0000256" key="12">
    <source>
        <dbReference type="ARBA" id="ARBA00034000"/>
    </source>
</evidence>
<feature type="compositionally biased region" description="Basic residues" evidence="16">
    <location>
        <begin position="486"/>
        <end position="502"/>
    </location>
</feature>
<evidence type="ECO:0000256" key="7">
    <source>
        <dbReference type="ARBA" id="ARBA00022729"/>
    </source>
</evidence>
<feature type="region of interest" description="Disordered" evidence="16">
    <location>
        <begin position="441"/>
        <end position="502"/>
    </location>
</feature>
<evidence type="ECO:0000256" key="2">
    <source>
        <dbReference type="ARBA" id="ARBA00004752"/>
    </source>
</evidence>
<keyword evidence="21" id="KW-1185">Reference proteome</keyword>
<keyword evidence="9" id="KW-0133">Cell shape</keyword>
<dbReference type="PANTHER" id="PTHR21581">
    <property type="entry name" value="D-ALANYL-D-ALANINE CARBOXYPEPTIDASE"/>
    <property type="match status" value="1"/>
</dbReference>
<keyword evidence="17" id="KW-0472">Membrane</keyword>
<dbReference type="Proteomes" id="UP000602647">
    <property type="component" value="Unassembled WGS sequence"/>
</dbReference>
<evidence type="ECO:0000313" key="20">
    <source>
        <dbReference type="EMBL" id="MBC6678933.1"/>
    </source>
</evidence>
<feature type="transmembrane region" description="Helical" evidence="17">
    <location>
        <begin position="409"/>
        <end position="431"/>
    </location>
</feature>
<evidence type="ECO:0000256" key="13">
    <source>
        <dbReference type="PIRSR" id="PIRSR618044-1"/>
    </source>
</evidence>
<dbReference type="InterPro" id="IPR018044">
    <property type="entry name" value="Peptidase_S11"/>
</dbReference>
<dbReference type="InterPro" id="IPR012338">
    <property type="entry name" value="Beta-lactam/transpept-like"/>
</dbReference>
<evidence type="ECO:0000259" key="19">
    <source>
        <dbReference type="SMART" id="SM00936"/>
    </source>
</evidence>
<dbReference type="GO" id="GO:0071555">
    <property type="term" value="P:cell wall organization"/>
    <property type="evidence" value="ECO:0007669"/>
    <property type="project" value="UniProtKB-KW"/>
</dbReference>
<feature type="domain" description="Peptidase S11 D-Ala-D-Ala carboxypeptidase A C-terminal" evidence="19">
    <location>
        <begin position="307"/>
        <end position="397"/>
    </location>
</feature>
<dbReference type="EC" id="3.4.16.4" evidence="4"/>
<evidence type="ECO:0000256" key="16">
    <source>
        <dbReference type="SAM" id="MobiDB-lite"/>
    </source>
</evidence>
<evidence type="ECO:0000256" key="9">
    <source>
        <dbReference type="ARBA" id="ARBA00022960"/>
    </source>
</evidence>
<keyword evidence="8" id="KW-0378">Hydrolase</keyword>
<evidence type="ECO:0000256" key="6">
    <source>
        <dbReference type="ARBA" id="ARBA00022670"/>
    </source>
</evidence>
<dbReference type="GO" id="GO:0008360">
    <property type="term" value="P:regulation of cell shape"/>
    <property type="evidence" value="ECO:0007669"/>
    <property type="project" value="UniProtKB-KW"/>
</dbReference>
<dbReference type="Gene3D" id="2.60.410.10">
    <property type="entry name" value="D-Ala-D-Ala carboxypeptidase, C-terminal domain"/>
    <property type="match status" value="1"/>
</dbReference>
<dbReference type="Gene3D" id="3.40.710.10">
    <property type="entry name" value="DD-peptidase/beta-lactamase superfamily"/>
    <property type="match status" value="1"/>
</dbReference>
<dbReference type="Pfam" id="PF00768">
    <property type="entry name" value="Peptidase_S11"/>
    <property type="match status" value="2"/>
</dbReference>
<evidence type="ECO:0000256" key="10">
    <source>
        <dbReference type="ARBA" id="ARBA00022984"/>
    </source>
</evidence>
<sequence length="502" mass="55925">MKFRKRLFVFIMILAIACVQWTPAFAASADSPQLEAESAIVIDADSGKILYEKDIYTKRQPASTTKIVTCMVVLEHLELDDTLTAKHDAVQMGSIIDIKKGEEFVVEDLLYALMLPSANDAAVAFAEEIGGNETNFCKLMNEWAEDCGAKSTNFLNPSGLNWQGQEEHLTTAYDLALITKEAMKNKTFRKLISTESYTMPATNKSKKRELKNTNKLLWDTEPITVEEETTSTKNGKTVVNTKEIEFVPKYEGTIGVKTGQTSTAGACLVGAVERNGTELISVVLNSGADSRFYDTAKMWDYVLENFYDTHNIVRKNEHVGKVRVKRGEHRHVAGIAESAAAVTVTSGAEIDGVTTEFEEMELQAPVKKGDKVGVIKVYNGNELVSQTDVVAAETIEKGGPLSYIGIPDWLAVLIYIAAALILLMLLIIWLLRRRARKRRRRRKAAAARGSQYQAGQSYQRQQRSGTRPPVRPNQESQQPSSDRRARNAAKRKKRKSKGRVQR</sequence>
<dbReference type="InterPro" id="IPR001967">
    <property type="entry name" value="Peptidase_S11_N"/>
</dbReference>
<comment type="pathway">
    <text evidence="2">Cell wall biogenesis; peptidoglycan biosynthesis.</text>
</comment>
<comment type="function">
    <text evidence="1">Removes C-terminal D-alanyl residues from sugar-peptide cell wall precursors.</text>
</comment>
<keyword evidence="6" id="KW-0645">Protease</keyword>
<feature type="signal peptide" evidence="18">
    <location>
        <begin position="1"/>
        <end position="26"/>
    </location>
</feature>
<dbReference type="GO" id="GO:0009002">
    <property type="term" value="F:serine-type D-Ala-D-Ala carboxypeptidase activity"/>
    <property type="evidence" value="ECO:0007669"/>
    <property type="project" value="UniProtKB-EC"/>
</dbReference>
<dbReference type="RefSeq" id="WP_187302059.1">
    <property type="nucleotide sequence ID" value="NZ_CBCTON010000004.1"/>
</dbReference>
<keyword evidence="11" id="KW-0961">Cell wall biogenesis/degradation</keyword>
<gene>
    <name evidence="20" type="ORF">H9L42_03715</name>
</gene>
<dbReference type="SUPFAM" id="SSF56601">
    <property type="entry name" value="beta-lactamase/transpeptidase-like"/>
    <property type="match status" value="1"/>
</dbReference>
<keyword evidence="7 18" id="KW-0732">Signal</keyword>
<comment type="caution">
    <text evidence="20">The sequence shown here is derived from an EMBL/GenBank/DDBJ whole genome shotgun (WGS) entry which is preliminary data.</text>
</comment>
<feature type="active site" description="Acyl-ester intermediate" evidence="13">
    <location>
        <position position="63"/>
    </location>
</feature>
<feature type="chain" id="PRO_5036679212" description="serine-type D-Ala-D-Ala carboxypeptidase" evidence="18">
    <location>
        <begin position="27"/>
        <end position="502"/>
    </location>
</feature>
<evidence type="ECO:0000256" key="14">
    <source>
        <dbReference type="PIRSR" id="PIRSR618044-2"/>
    </source>
</evidence>
<evidence type="ECO:0000256" key="8">
    <source>
        <dbReference type="ARBA" id="ARBA00022801"/>
    </source>
</evidence>